<dbReference type="Proteomes" id="UP000299102">
    <property type="component" value="Unassembled WGS sequence"/>
</dbReference>
<dbReference type="EMBL" id="BGZK01000014">
    <property type="protein sequence ID" value="GBP04562.1"/>
    <property type="molecule type" value="Genomic_DNA"/>
</dbReference>
<evidence type="ECO:0000313" key="1">
    <source>
        <dbReference type="EMBL" id="GBP04562.1"/>
    </source>
</evidence>
<reference evidence="1 2" key="1">
    <citation type="journal article" date="2019" name="Commun. Biol.">
        <title>The bagworm genome reveals a unique fibroin gene that provides high tensile strength.</title>
        <authorList>
            <person name="Kono N."/>
            <person name="Nakamura H."/>
            <person name="Ohtoshi R."/>
            <person name="Tomita M."/>
            <person name="Numata K."/>
            <person name="Arakawa K."/>
        </authorList>
    </citation>
    <scope>NUCLEOTIDE SEQUENCE [LARGE SCALE GENOMIC DNA]</scope>
</reference>
<keyword evidence="2" id="KW-1185">Reference proteome</keyword>
<name>A0A4C1SR00_EUMVA</name>
<evidence type="ECO:0000313" key="2">
    <source>
        <dbReference type="Proteomes" id="UP000299102"/>
    </source>
</evidence>
<sequence length="189" mass="21105">MCARMGACCMYACAFSRAHALACSSSGGKGAFEPPKSTWSPPPMNTRNLREVTTALLTSWIELEYLEKGKWPDGGAREVMEKEEKTEVLLMEGDSKLSKSMRAVPLSSSYIISKTKLFVSPEKVELVAYLTHNLCLVSNAMSRHENDLEPNLVSCWRRAISERHYGARRKHGGRAVENFRGDALESNFI</sequence>
<protein>
    <submittedName>
        <fullName evidence="1">Uncharacterized protein</fullName>
    </submittedName>
</protein>
<gene>
    <name evidence="1" type="ORF">EVAR_3919_1</name>
</gene>
<dbReference type="AlphaFoldDB" id="A0A4C1SR00"/>
<organism evidence="1 2">
    <name type="scientific">Eumeta variegata</name>
    <name type="common">Bagworm moth</name>
    <name type="synonym">Eumeta japonica</name>
    <dbReference type="NCBI Taxonomy" id="151549"/>
    <lineage>
        <taxon>Eukaryota</taxon>
        <taxon>Metazoa</taxon>
        <taxon>Ecdysozoa</taxon>
        <taxon>Arthropoda</taxon>
        <taxon>Hexapoda</taxon>
        <taxon>Insecta</taxon>
        <taxon>Pterygota</taxon>
        <taxon>Neoptera</taxon>
        <taxon>Endopterygota</taxon>
        <taxon>Lepidoptera</taxon>
        <taxon>Glossata</taxon>
        <taxon>Ditrysia</taxon>
        <taxon>Tineoidea</taxon>
        <taxon>Psychidae</taxon>
        <taxon>Oiketicinae</taxon>
        <taxon>Eumeta</taxon>
    </lineage>
</organism>
<proteinExistence type="predicted"/>
<comment type="caution">
    <text evidence="1">The sequence shown here is derived from an EMBL/GenBank/DDBJ whole genome shotgun (WGS) entry which is preliminary data.</text>
</comment>
<accession>A0A4C1SR00</accession>